<sequence length="53" mass="5849">MTNLHISTPNKGLQLGTKAPVIETEDIDGDSANLIKLLEKHNGVLLDFFRGSW</sequence>
<proteinExistence type="predicted"/>
<reference evidence="1" key="1">
    <citation type="journal article" date="2015" name="Nature">
        <title>Complex archaea that bridge the gap between prokaryotes and eukaryotes.</title>
        <authorList>
            <person name="Spang A."/>
            <person name="Saw J.H."/>
            <person name="Jorgensen S.L."/>
            <person name="Zaremba-Niedzwiedzka K."/>
            <person name="Martijn J."/>
            <person name="Lind A.E."/>
            <person name="van Eijk R."/>
            <person name="Schleper C."/>
            <person name="Guy L."/>
            <person name="Ettema T.J."/>
        </authorList>
    </citation>
    <scope>NUCLEOTIDE SEQUENCE</scope>
</reference>
<accession>A0A0F9LP10</accession>
<protein>
    <recommendedName>
        <fullName evidence="2">Alkyl hydroperoxide reductase subunit C/ Thiol specific antioxidant domain-containing protein</fullName>
    </recommendedName>
</protein>
<evidence type="ECO:0008006" key="2">
    <source>
        <dbReference type="Google" id="ProtNLM"/>
    </source>
</evidence>
<gene>
    <name evidence="1" type="ORF">LCGC14_1191250</name>
</gene>
<evidence type="ECO:0000313" key="1">
    <source>
        <dbReference type="EMBL" id="KKM95133.1"/>
    </source>
</evidence>
<dbReference type="EMBL" id="LAZR01006049">
    <property type="protein sequence ID" value="KKM95133.1"/>
    <property type="molecule type" value="Genomic_DNA"/>
</dbReference>
<dbReference type="AlphaFoldDB" id="A0A0F9LP10"/>
<name>A0A0F9LP10_9ZZZZ</name>
<organism evidence="1">
    <name type="scientific">marine sediment metagenome</name>
    <dbReference type="NCBI Taxonomy" id="412755"/>
    <lineage>
        <taxon>unclassified sequences</taxon>
        <taxon>metagenomes</taxon>
        <taxon>ecological metagenomes</taxon>
    </lineage>
</organism>
<comment type="caution">
    <text evidence="1">The sequence shown here is derived from an EMBL/GenBank/DDBJ whole genome shotgun (WGS) entry which is preliminary data.</text>
</comment>